<dbReference type="GO" id="GO:0032259">
    <property type="term" value="P:methylation"/>
    <property type="evidence" value="ECO:0007669"/>
    <property type="project" value="UniProtKB-KW"/>
</dbReference>
<dbReference type="InterPro" id="IPR029063">
    <property type="entry name" value="SAM-dependent_MTases_sf"/>
</dbReference>
<organism evidence="1 2">
    <name type="scientific">Methylobacterium platani</name>
    <dbReference type="NCBI Taxonomy" id="427683"/>
    <lineage>
        <taxon>Bacteria</taxon>
        <taxon>Pseudomonadati</taxon>
        <taxon>Pseudomonadota</taxon>
        <taxon>Alphaproteobacteria</taxon>
        <taxon>Hyphomicrobiales</taxon>
        <taxon>Methylobacteriaceae</taxon>
        <taxon>Methylobacterium</taxon>
    </lineage>
</organism>
<dbReference type="Proteomes" id="UP000078316">
    <property type="component" value="Unassembled WGS sequence"/>
</dbReference>
<name>A0A179S8H0_9HYPH</name>
<evidence type="ECO:0000313" key="1">
    <source>
        <dbReference type="EMBL" id="OAS23379.1"/>
    </source>
</evidence>
<dbReference type="AlphaFoldDB" id="A0A179S8H0"/>
<gene>
    <name evidence="1" type="ORF">A5481_17085</name>
</gene>
<keyword evidence="1" id="KW-0489">Methyltransferase</keyword>
<dbReference type="EMBL" id="LWHQ01000034">
    <property type="protein sequence ID" value="OAS23379.1"/>
    <property type="molecule type" value="Genomic_DNA"/>
</dbReference>
<keyword evidence="1" id="KW-0808">Transferase</keyword>
<accession>A0A179S8H0</accession>
<dbReference type="GO" id="GO:0008168">
    <property type="term" value="F:methyltransferase activity"/>
    <property type="evidence" value="ECO:0007669"/>
    <property type="project" value="UniProtKB-KW"/>
</dbReference>
<dbReference type="RefSeq" id="WP_064504071.1">
    <property type="nucleotide sequence ID" value="NZ_LWHQ01000034.1"/>
</dbReference>
<evidence type="ECO:0000313" key="2">
    <source>
        <dbReference type="Proteomes" id="UP000078316"/>
    </source>
</evidence>
<protein>
    <submittedName>
        <fullName evidence="1">Methyltransferase</fullName>
    </submittedName>
</protein>
<reference evidence="1 2" key="1">
    <citation type="submission" date="2016-04" db="EMBL/GenBank/DDBJ databases">
        <authorList>
            <person name="Evans L.H."/>
            <person name="Alamgir A."/>
            <person name="Owens N."/>
            <person name="Weber N.D."/>
            <person name="Virtaneva K."/>
            <person name="Barbian K."/>
            <person name="Babar A."/>
            <person name="Rosenke K."/>
        </authorList>
    </citation>
    <scope>NUCLEOTIDE SEQUENCE [LARGE SCALE GENOMIC DNA]</scope>
    <source>
        <strain evidence="1 2">PMB02</strain>
    </source>
</reference>
<dbReference type="OrthoDB" id="9795498at2"/>
<sequence>MSRARLRRAGLGLSTLLGIRPGGFLIPYRHAGAARAEGYPALRPIFVEAEPAFRAVLAAIEAHAADLDRIRAGGPGLVGERPARFTQDWFPRLDAAAAYALVRRERPARIVEIGSGHSTRFLAQAVRDGGLPTAITCIDPAPRAPLAGLGLRHEARLFGPADAEAAASLAPGDVLFIDSSHVAMPGTDVDRLLLDVLPRLASGVIVHLHDVFLPDAYPESWAWRGYNEQLMVGALLQGGGYAPLFSSRVVSRWPLGGVLARLPLPPGAFETSLWLRKRRGAPAGSIESERSREAAS</sequence>
<dbReference type="SUPFAM" id="SSF53335">
    <property type="entry name" value="S-adenosyl-L-methionine-dependent methyltransferases"/>
    <property type="match status" value="1"/>
</dbReference>
<proteinExistence type="predicted"/>
<dbReference type="STRING" id="427683.A5481_17085"/>
<dbReference type="Pfam" id="PF13578">
    <property type="entry name" value="Methyltransf_24"/>
    <property type="match status" value="1"/>
</dbReference>
<comment type="caution">
    <text evidence="1">The sequence shown here is derived from an EMBL/GenBank/DDBJ whole genome shotgun (WGS) entry which is preliminary data.</text>
</comment>
<dbReference type="Gene3D" id="3.40.50.150">
    <property type="entry name" value="Vaccinia Virus protein VP39"/>
    <property type="match status" value="1"/>
</dbReference>